<proteinExistence type="predicted"/>
<sequence length="67" mass="7565">MTGVRRKLSCSALLLGLPKNDIQKTPEQTILNDTLMCPNGRSTLNRVEMAYAREAYNYNNLELHGLI</sequence>
<accession>T1H2U3</accession>
<dbReference type="EnsemblMetazoa" id="MESCA010548-RA">
    <property type="protein sequence ID" value="MESCA010548-PA"/>
    <property type="gene ID" value="MESCA010548"/>
</dbReference>
<dbReference type="EMBL" id="CAQQ02372970">
    <property type="status" value="NOT_ANNOTATED_CDS"/>
    <property type="molecule type" value="Genomic_DNA"/>
</dbReference>
<protein>
    <submittedName>
        <fullName evidence="1">Uncharacterized protein</fullName>
    </submittedName>
</protein>
<organism evidence="1 2">
    <name type="scientific">Megaselia scalaris</name>
    <name type="common">Humpbacked fly</name>
    <name type="synonym">Phora scalaris</name>
    <dbReference type="NCBI Taxonomy" id="36166"/>
    <lineage>
        <taxon>Eukaryota</taxon>
        <taxon>Metazoa</taxon>
        <taxon>Ecdysozoa</taxon>
        <taxon>Arthropoda</taxon>
        <taxon>Hexapoda</taxon>
        <taxon>Insecta</taxon>
        <taxon>Pterygota</taxon>
        <taxon>Neoptera</taxon>
        <taxon>Endopterygota</taxon>
        <taxon>Diptera</taxon>
        <taxon>Brachycera</taxon>
        <taxon>Muscomorpha</taxon>
        <taxon>Platypezoidea</taxon>
        <taxon>Phoridae</taxon>
        <taxon>Megaseliini</taxon>
        <taxon>Megaselia</taxon>
    </lineage>
</organism>
<evidence type="ECO:0000313" key="1">
    <source>
        <dbReference type="EnsemblMetazoa" id="MESCA010548-PA"/>
    </source>
</evidence>
<dbReference type="AlphaFoldDB" id="T1H2U3"/>
<evidence type="ECO:0000313" key="2">
    <source>
        <dbReference type="Proteomes" id="UP000015102"/>
    </source>
</evidence>
<dbReference type="Proteomes" id="UP000015102">
    <property type="component" value="Unassembled WGS sequence"/>
</dbReference>
<name>T1H2U3_MEGSC</name>
<keyword evidence="2" id="KW-1185">Reference proteome</keyword>
<dbReference type="HOGENOM" id="CLU_2815342_0_0_1"/>
<reference evidence="1" key="2">
    <citation type="submission" date="2015-06" db="UniProtKB">
        <authorList>
            <consortium name="EnsemblMetazoa"/>
        </authorList>
    </citation>
    <scope>IDENTIFICATION</scope>
</reference>
<reference evidence="2" key="1">
    <citation type="submission" date="2013-02" db="EMBL/GenBank/DDBJ databases">
        <authorList>
            <person name="Hughes D."/>
        </authorList>
    </citation>
    <scope>NUCLEOTIDE SEQUENCE</scope>
    <source>
        <strain>Durham</strain>
        <strain evidence="2">NC isolate 2 -- Noor lab</strain>
    </source>
</reference>